<proteinExistence type="predicted"/>
<organism evidence="1">
    <name type="scientific">Solanum chacoense</name>
    <name type="common">Chaco potato</name>
    <dbReference type="NCBI Taxonomy" id="4108"/>
    <lineage>
        <taxon>Eukaryota</taxon>
        <taxon>Viridiplantae</taxon>
        <taxon>Streptophyta</taxon>
        <taxon>Embryophyta</taxon>
        <taxon>Tracheophyta</taxon>
        <taxon>Spermatophyta</taxon>
        <taxon>Magnoliopsida</taxon>
        <taxon>eudicotyledons</taxon>
        <taxon>Gunneridae</taxon>
        <taxon>Pentapetalae</taxon>
        <taxon>asterids</taxon>
        <taxon>lamiids</taxon>
        <taxon>Solanales</taxon>
        <taxon>Solanaceae</taxon>
        <taxon>Solanoideae</taxon>
        <taxon>Solaneae</taxon>
        <taxon>Solanum</taxon>
    </lineage>
</organism>
<sequence>MEDAGILVIDGRRFPEMLRLISICLIAMSKDFFDNVLPKPVLSGDEECAYKLLRGECLLSCFAGGASFRIFITLSTILVPTIPGLTLSLALACNRLIAGIGTELPLLRTTPLGGRPLAGEQDCRLTLPFVTGSMDEDLALGAPGLPLVAEVGLSDSDVRRLGGAS</sequence>
<name>A0A0V0HSW7_SOLCH</name>
<dbReference type="AlphaFoldDB" id="A0A0V0HSW7"/>
<reference evidence="1" key="1">
    <citation type="submission" date="2015-12" db="EMBL/GenBank/DDBJ databases">
        <title>Gene expression during late stages of embryo sac development: a critical building block for successful pollen-pistil interactions.</title>
        <authorList>
            <person name="Liu Y."/>
            <person name="Joly V."/>
            <person name="Sabar M."/>
            <person name="Matton D.P."/>
        </authorList>
    </citation>
    <scope>NUCLEOTIDE SEQUENCE</scope>
</reference>
<dbReference type="EMBL" id="GEDG01015706">
    <property type="protein sequence ID" value="JAP23223.1"/>
    <property type="molecule type" value="Transcribed_RNA"/>
</dbReference>
<accession>A0A0V0HSW7</accession>
<protein>
    <submittedName>
        <fullName evidence="1">Putative ovule protein</fullName>
    </submittedName>
</protein>
<evidence type="ECO:0000313" key="1">
    <source>
        <dbReference type="EMBL" id="JAP23223.1"/>
    </source>
</evidence>